<protein>
    <submittedName>
        <fullName evidence="2">DUF4158 domain-containing protein</fullName>
    </submittedName>
</protein>
<evidence type="ECO:0000313" key="2">
    <source>
        <dbReference type="EMBL" id="TKJ05898.1"/>
    </source>
</evidence>
<evidence type="ECO:0000259" key="1">
    <source>
        <dbReference type="Pfam" id="PF13700"/>
    </source>
</evidence>
<comment type="caution">
    <text evidence="2">The sequence shown here is derived from an EMBL/GenBank/DDBJ whole genome shotgun (WGS) entry which is preliminary data.</text>
</comment>
<name>A0A9X9ABB5_BACCE</name>
<reference evidence="2 3" key="1">
    <citation type="journal article" date="2019" name="Environ. Microbiol.">
        <title>An active ?-lactamase is a part of an orchestrated cell wall stress resistance network of Bacillus subtilis and related rhizosphere species.</title>
        <authorList>
            <person name="Bucher T."/>
            <person name="Keren-Paz A."/>
            <person name="Hausser J."/>
            <person name="Olender T."/>
            <person name="Cytryn E."/>
            <person name="Kolodkin-Gal I."/>
        </authorList>
    </citation>
    <scope>NUCLEOTIDE SEQUENCE [LARGE SCALE GENOMIC DNA]</scope>
    <source>
        <strain evidence="2 3">I32</strain>
    </source>
</reference>
<gene>
    <name evidence="2" type="ORF">FC695_07665</name>
</gene>
<proteinExistence type="predicted"/>
<dbReference type="AlphaFoldDB" id="A0A9X9ABB5"/>
<dbReference type="Proteomes" id="UP000308444">
    <property type="component" value="Unassembled WGS sequence"/>
</dbReference>
<accession>A0A9X9ABB5</accession>
<dbReference type="InterPro" id="IPR025296">
    <property type="entry name" value="DUF4158"/>
</dbReference>
<dbReference type="EMBL" id="SZOH01000418">
    <property type="protein sequence ID" value="TKJ05898.1"/>
    <property type="molecule type" value="Genomic_DNA"/>
</dbReference>
<evidence type="ECO:0000313" key="3">
    <source>
        <dbReference type="Proteomes" id="UP000308444"/>
    </source>
</evidence>
<organism evidence="2 3">
    <name type="scientific">Bacillus cereus</name>
    <dbReference type="NCBI Taxonomy" id="1396"/>
    <lineage>
        <taxon>Bacteria</taxon>
        <taxon>Bacillati</taxon>
        <taxon>Bacillota</taxon>
        <taxon>Bacilli</taxon>
        <taxon>Bacillales</taxon>
        <taxon>Bacillaceae</taxon>
        <taxon>Bacillus</taxon>
        <taxon>Bacillus cereus group</taxon>
    </lineage>
</organism>
<feature type="non-terminal residue" evidence="2">
    <location>
        <position position="105"/>
    </location>
</feature>
<dbReference type="Pfam" id="PF13700">
    <property type="entry name" value="DUF4158"/>
    <property type="match status" value="1"/>
</dbReference>
<feature type="domain" description="DUF4158" evidence="1">
    <location>
        <begin position="2"/>
        <end position="104"/>
    </location>
</feature>
<sequence length="105" mass="12596">QIPSDISEWTLSTYFTFSQHDKKIINRHRRDYNRLGFAMQLSVLRYLGWTLSDIEHIPNEVLEFVARQIGASTEDWRLYAQREATRYEHVEEIRKEYGLPNFTTT</sequence>
<feature type="non-terminal residue" evidence="2">
    <location>
        <position position="1"/>
    </location>
</feature>